<evidence type="ECO:0000313" key="1">
    <source>
        <dbReference type="EMBL" id="MBX48102.1"/>
    </source>
</evidence>
<name>A0A2P2P092_RHIMU</name>
<reference evidence="1" key="1">
    <citation type="submission" date="2018-02" db="EMBL/GenBank/DDBJ databases">
        <title>Rhizophora mucronata_Transcriptome.</title>
        <authorList>
            <person name="Meera S.P."/>
            <person name="Sreeshan A."/>
            <person name="Augustine A."/>
        </authorList>
    </citation>
    <scope>NUCLEOTIDE SEQUENCE</scope>
    <source>
        <tissue evidence="1">Leaf</tissue>
    </source>
</reference>
<dbReference type="EMBL" id="GGEC01067618">
    <property type="protein sequence ID" value="MBX48102.1"/>
    <property type="molecule type" value="Transcribed_RNA"/>
</dbReference>
<dbReference type="AlphaFoldDB" id="A0A2P2P092"/>
<protein>
    <submittedName>
        <fullName evidence="1">Uncharacterized protein</fullName>
    </submittedName>
</protein>
<sequence length="20" mass="2297">MAVYFYILSSLPLGFSSRMN</sequence>
<proteinExistence type="predicted"/>
<organism evidence="1">
    <name type="scientific">Rhizophora mucronata</name>
    <name type="common">Asiatic mangrove</name>
    <dbReference type="NCBI Taxonomy" id="61149"/>
    <lineage>
        <taxon>Eukaryota</taxon>
        <taxon>Viridiplantae</taxon>
        <taxon>Streptophyta</taxon>
        <taxon>Embryophyta</taxon>
        <taxon>Tracheophyta</taxon>
        <taxon>Spermatophyta</taxon>
        <taxon>Magnoliopsida</taxon>
        <taxon>eudicotyledons</taxon>
        <taxon>Gunneridae</taxon>
        <taxon>Pentapetalae</taxon>
        <taxon>rosids</taxon>
        <taxon>fabids</taxon>
        <taxon>Malpighiales</taxon>
        <taxon>Rhizophoraceae</taxon>
        <taxon>Rhizophora</taxon>
    </lineage>
</organism>
<accession>A0A2P2P092</accession>